<evidence type="ECO:0000313" key="3">
    <source>
        <dbReference type="Proteomes" id="UP000694415"/>
    </source>
</evidence>
<dbReference type="GeneTree" id="ENSGT00900000143366"/>
<evidence type="ECO:0000256" key="1">
    <source>
        <dbReference type="SAM" id="Phobius"/>
    </source>
</evidence>
<reference evidence="2" key="2">
    <citation type="submission" date="2025-09" db="UniProtKB">
        <authorList>
            <consortium name="Ensembl"/>
        </authorList>
    </citation>
    <scope>IDENTIFICATION</scope>
</reference>
<reference evidence="2" key="1">
    <citation type="submission" date="2025-08" db="UniProtKB">
        <authorList>
            <consortium name="Ensembl"/>
        </authorList>
    </citation>
    <scope>IDENTIFICATION</scope>
</reference>
<keyword evidence="3" id="KW-1185">Reference proteome</keyword>
<organism evidence="2 3">
    <name type="scientific">Mus spicilegus</name>
    <name type="common">Mound-building mouse</name>
    <dbReference type="NCBI Taxonomy" id="10103"/>
    <lineage>
        <taxon>Eukaryota</taxon>
        <taxon>Metazoa</taxon>
        <taxon>Chordata</taxon>
        <taxon>Craniata</taxon>
        <taxon>Vertebrata</taxon>
        <taxon>Euteleostomi</taxon>
        <taxon>Mammalia</taxon>
        <taxon>Eutheria</taxon>
        <taxon>Euarchontoglires</taxon>
        <taxon>Glires</taxon>
        <taxon>Rodentia</taxon>
        <taxon>Myomorpha</taxon>
        <taxon>Muroidea</taxon>
        <taxon>Muridae</taxon>
        <taxon>Murinae</taxon>
        <taxon>Mus</taxon>
        <taxon>Mus</taxon>
    </lineage>
</organism>
<name>A0A8C6N2V7_MUSSI</name>
<dbReference type="Ensembl" id="ENSMSIT00000039509.1">
    <property type="protein sequence ID" value="ENSMSIP00000031339.1"/>
    <property type="gene ID" value="ENSMSIG00000026241.1"/>
</dbReference>
<dbReference type="Proteomes" id="UP000694415">
    <property type="component" value="Unplaced"/>
</dbReference>
<dbReference type="AlphaFoldDB" id="A0A8C6N2V7"/>
<feature type="transmembrane region" description="Helical" evidence="1">
    <location>
        <begin position="88"/>
        <end position="111"/>
    </location>
</feature>
<evidence type="ECO:0000313" key="2">
    <source>
        <dbReference type="Ensembl" id="ENSMSIP00000031339.1"/>
    </source>
</evidence>
<keyword evidence="1" id="KW-1133">Transmembrane helix</keyword>
<feature type="transmembrane region" description="Helical" evidence="1">
    <location>
        <begin position="60"/>
        <end position="82"/>
    </location>
</feature>
<keyword evidence="1" id="KW-0812">Transmembrane</keyword>
<protein>
    <submittedName>
        <fullName evidence="2">Uncharacterized protein</fullName>
    </submittedName>
</protein>
<accession>A0A8C6N2V7</accession>
<sequence length="123" mass="14413">MKLWVQSSELWGKKSLPHSLVLFSLSPLPVSGNHQSIFYQMSLHLNKCTFSTTLFKQIHVMYTFAQFLLLAVIILRFSHIIMCKNETISHSFIFMSFHHMGALELFVLFLCRWVPRVVSSLWH</sequence>
<proteinExistence type="predicted"/>
<keyword evidence="1" id="KW-0472">Membrane</keyword>